<dbReference type="CDD" id="cd07521">
    <property type="entry name" value="HAD_FCP1-like"/>
    <property type="match status" value="1"/>
</dbReference>
<dbReference type="InterPro" id="IPR050365">
    <property type="entry name" value="TIM50"/>
</dbReference>
<dbReference type="NCBIfam" id="TIGR02251">
    <property type="entry name" value="HIF-SF_euk"/>
    <property type="match status" value="1"/>
</dbReference>
<keyword evidence="2" id="KW-0472">Membrane</keyword>
<protein>
    <recommendedName>
        <fullName evidence="3">FCP1 homology domain-containing protein</fullName>
    </recommendedName>
</protein>
<feature type="region of interest" description="Disordered" evidence="1">
    <location>
        <begin position="30"/>
        <end position="57"/>
    </location>
</feature>
<feature type="transmembrane region" description="Helical" evidence="2">
    <location>
        <begin position="192"/>
        <end position="213"/>
    </location>
</feature>
<keyword evidence="2" id="KW-0812">Transmembrane</keyword>
<dbReference type="InterPro" id="IPR036412">
    <property type="entry name" value="HAD-like_sf"/>
</dbReference>
<dbReference type="PANTHER" id="PTHR12210">
    <property type="entry name" value="DULLARD PROTEIN PHOSPHATASE"/>
    <property type="match status" value="1"/>
</dbReference>
<evidence type="ECO:0000256" key="2">
    <source>
        <dbReference type="SAM" id="Phobius"/>
    </source>
</evidence>
<dbReference type="AlphaFoldDB" id="A0A0X3PQR5"/>
<dbReference type="PROSITE" id="PS50969">
    <property type="entry name" value="FCP1"/>
    <property type="match status" value="1"/>
</dbReference>
<name>A0A0X3PQR5_SCHSO</name>
<dbReference type="InterPro" id="IPR011948">
    <property type="entry name" value="Dullard_phosphatase"/>
</dbReference>
<dbReference type="InterPro" id="IPR004274">
    <property type="entry name" value="FCP1_dom"/>
</dbReference>
<organism evidence="4">
    <name type="scientific">Schistocephalus solidus</name>
    <name type="common">Tapeworm</name>
    <dbReference type="NCBI Taxonomy" id="70667"/>
    <lineage>
        <taxon>Eukaryota</taxon>
        <taxon>Metazoa</taxon>
        <taxon>Spiralia</taxon>
        <taxon>Lophotrochozoa</taxon>
        <taxon>Platyhelminthes</taxon>
        <taxon>Cestoda</taxon>
        <taxon>Eucestoda</taxon>
        <taxon>Diphyllobothriidea</taxon>
        <taxon>Diphyllobothriidae</taxon>
        <taxon>Schistocephalus</taxon>
    </lineage>
</organism>
<dbReference type="InterPro" id="IPR023214">
    <property type="entry name" value="HAD_sf"/>
</dbReference>
<dbReference type="SUPFAM" id="SSF56784">
    <property type="entry name" value="HAD-like"/>
    <property type="match status" value="1"/>
</dbReference>
<feature type="domain" description="FCP1 homology" evidence="3">
    <location>
        <begin position="59"/>
        <end position="219"/>
    </location>
</feature>
<dbReference type="Pfam" id="PF03031">
    <property type="entry name" value="NIF"/>
    <property type="match status" value="1"/>
</dbReference>
<accession>A0A0X3PQR5</accession>
<keyword evidence="2" id="KW-1133">Transmembrane helix</keyword>
<proteinExistence type="predicted"/>
<dbReference type="SMART" id="SM00577">
    <property type="entry name" value="CPDc"/>
    <property type="match status" value="1"/>
</dbReference>
<evidence type="ECO:0000313" key="4">
    <source>
        <dbReference type="EMBL" id="JAP54291.1"/>
    </source>
</evidence>
<dbReference type="GO" id="GO:0016791">
    <property type="term" value="F:phosphatase activity"/>
    <property type="evidence" value="ECO:0007669"/>
    <property type="project" value="InterPro"/>
</dbReference>
<evidence type="ECO:0000259" key="3">
    <source>
        <dbReference type="PROSITE" id="PS50969"/>
    </source>
</evidence>
<evidence type="ECO:0000256" key="1">
    <source>
        <dbReference type="SAM" id="MobiDB-lite"/>
    </source>
</evidence>
<sequence>MMVLEQLIFSLLDEDEPDTDYAVLSSAITGQPPLEDDTARLGEAPQSPTITLLGPPRESDRNKKCFIIDLDETLVHSSFKAVEKADFRVGVEIDGCIHQVYVLKRPFVDEFLQAMADIYECVLFTASLSKYADPVADFLDKWNVFRYRLFYEACVYHRGNYVKDLAQIGRPIDQIVILDNSPVSSMFHATHAVRVILLYHLTILIKVFVVILVTRYDTGHLILGQISRGRVRAFGHESTNSKLVIGEGGTLPIRSPNVHSNHCFVLSLYFCGRTGSHLPSH</sequence>
<reference evidence="4" key="1">
    <citation type="submission" date="2016-01" db="EMBL/GenBank/DDBJ databases">
        <title>Reference transcriptome for the parasite Schistocephalus solidus: insights into the molecular evolution of parasitism.</title>
        <authorList>
            <person name="Hebert F.O."/>
            <person name="Grambauer S."/>
            <person name="Barber I."/>
            <person name="Landry C.R."/>
            <person name="Aubin-Horth N."/>
        </authorList>
    </citation>
    <scope>NUCLEOTIDE SEQUENCE</scope>
</reference>
<gene>
    <name evidence="4" type="ORF">TR158729</name>
</gene>
<dbReference type="Gene3D" id="3.40.50.1000">
    <property type="entry name" value="HAD superfamily/HAD-like"/>
    <property type="match status" value="1"/>
</dbReference>
<dbReference type="EMBL" id="GEEE01008934">
    <property type="protein sequence ID" value="JAP54291.1"/>
    <property type="molecule type" value="Transcribed_RNA"/>
</dbReference>